<reference evidence="1 2" key="1">
    <citation type="submission" date="2017-04" db="EMBL/GenBank/DDBJ databases">
        <title>Whole genome sequence of Bdellovibrio bacteriovorus strain SSB218315.</title>
        <authorList>
            <person name="Oyedara O."/>
            <person name="Rodriguez-Perez M.A."/>
        </authorList>
    </citation>
    <scope>NUCLEOTIDE SEQUENCE [LARGE SCALE GENOMIC DNA]</scope>
    <source>
        <strain evidence="1 2">SSB218315</strain>
    </source>
</reference>
<name>A0A1Z3N9K4_BDEBC</name>
<dbReference type="EMBL" id="CP020946">
    <property type="protein sequence ID" value="ASD64150.1"/>
    <property type="molecule type" value="Genomic_DNA"/>
</dbReference>
<proteinExistence type="predicted"/>
<dbReference type="RefSeq" id="WP_088565632.1">
    <property type="nucleotide sequence ID" value="NZ_CP020946.1"/>
</dbReference>
<dbReference type="Proteomes" id="UP000197003">
    <property type="component" value="Chromosome"/>
</dbReference>
<accession>A0A1Z3N9K4</accession>
<dbReference type="AlphaFoldDB" id="A0A1Z3N9K4"/>
<dbReference type="OrthoDB" id="8450538at2"/>
<gene>
    <name evidence="1" type="ORF">B9G79_11520</name>
</gene>
<evidence type="ECO:0000313" key="1">
    <source>
        <dbReference type="EMBL" id="ASD64150.1"/>
    </source>
</evidence>
<sequence length="195" mass="22538">MNLASASNQEIYKKWISASHKVGGGAMPQSMLFVNIQNQGKVGIILRSMEMETSRLDTSTNDVIAFDIQSILSDYWVGGMYEILRLLRARKLVDQTPLFNEIFEDIEPLRVTIEKLEISKDRKIKEPHPFIRVNPRPEDEPIFYDSQDSKRSHIMPKFVHRETGSIGWIVIDGLSMRERSVVRSDLSDKLLRMWS</sequence>
<protein>
    <submittedName>
        <fullName evidence="1">Uncharacterized protein</fullName>
    </submittedName>
</protein>
<evidence type="ECO:0000313" key="2">
    <source>
        <dbReference type="Proteomes" id="UP000197003"/>
    </source>
</evidence>
<organism evidence="1 2">
    <name type="scientific">Bdellovibrio bacteriovorus</name>
    <dbReference type="NCBI Taxonomy" id="959"/>
    <lineage>
        <taxon>Bacteria</taxon>
        <taxon>Pseudomonadati</taxon>
        <taxon>Bdellovibrionota</taxon>
        <taxon>Bdellovibrionia</taxon>
        <taxon>Bdellovibrionales</taxon>
        <taxon>Pseudobdellovibrionaceae</taxon>
        <taxon>Bdellovibrio</taxon>
    </lineage>
</organism>